<dbReference type="GO" id="GO:0019150">
    <property type="term" value="F:D-ribulokinase activity"/>
    <property type="evidence" value="ECO:0007669"/>
    <property type="project" value="RHEA"/>
</dbReference>
<evidence type="ECO:0000256" key="7">
    <source>
        <dbReference type="HAMAP-Rule" id="MF_00520"/>
    </source>
</evidence>
<dbReference type="Gene3D" id="3.30.420.40">
    <property type="match status" value="1"/>
</dbReference>
<evidence type="ECO:0000259" key="10">
    <source>
        <dbReference type="Pfam" id="PF00370"/>
    </source>
</evidence>
<keyword evidence="3 7" id="KW-0418">Kinase</keyword>
<evidence type="ECO:0000256" key="3">
    <source>
        <dbReference type="ARBA" id="ARBA00022777"/>
    </source>
</evidence>
<dbReference type="PIRSF" id="PIRSF000538">
    <property type="entry name" value="GlpK"/>
    <property type="match status" value="1"/>
</dbReference>
<dbReference type="GO" id="GO:0005737">
    <property type="term" value="C:cytoplasm"/>
    <property type="evidence" value="ECO:0007669"/>
    <property type="project" value="TreeGrafter"/>
</dbReference>
<organism evidence="12 13">
    <name type="scientific">Arenibacter aquaticus</name>
    <dbReference type="NCBI Taxonomy" id="2489054"/>
    <lineage>
        <taxon>Bacteria</taxon>
        <taxon>Pseudomonadati</taxon>
        <taxon>Bacteroidota</taxon>
        <taxon>Flavobacteriia</taxon>
        <taxon>Flavobacteriales</taxon>
        <taxon>Flavobacteriaceae</taxon>
        <taxon>Arenibacter</taxon>
    </lineage>
</organism>
<gene>
    <name evidence="7" type="primary">araB</name>
    <name evidence="12" type="ORF">EHW67_02040</name>
</gene>
<dbReference type="EC" id="2.7.1.16" evidence="7 8"/>
<evidence type="ECO:0000256" key="9">
    <source>
        <dbReference type="RuleBase" id="RU003455"/>
    </source>
</evidence>
<evidence type="ECO:0000256" key="6">
    <source>
        <dbReference type="ARBA" id="ARBA00023277"/>
    </source>
</evidence>
<comment type="similarity">
    <text evidence="7 9">Belongs to the ribulokinase family.</text>
</comment>
<comment type="catalytic activity">
    <reaction evidence="7">
        <text>D-ribulose + ATP = D-ribulose 5-phosphate + ADP + H(+)</text>
        <dbReference type="Rhea" id="RHEA:17601"/>
        <dbReference type="ChEBI" id="CHEBI:15378"/>
        <dbReference type="ChEBI" id="CHEBI:17173"/>
        <dbReference type="ChEBI" id="CHEBI:30616"/>
        <dbReference type="ChEBI" id="CHEBI:58121"/>
        <dbReference type="ChEBI" id="CHEBI:456216"/>
        <dbReference type="EC" id="2.7.1.16"/>
    </reaction>
</comment>
<evidence type="ECO:0000313" key="13">
    <source>
        <dbReference type="Proteomes" id="UP000267585"/>
    </source>
</evidence>
<dbReference type="OrthoDB" id="9805576at2"/>
<sequence>MNNRKYTIGVDFGTDSVRTILIDCSNGHILAQAVAPYKRWSQGMYCNPSANQFRQHPLDYIEGIQQTIKDITAPLSKEIINGIAAISIATTGSTPVAVNKEAVPLALVPGFENNPNAMFILWKDHTAIAEAREINQLAHSGTGQDYTKYSGGEYSSEWFWAKILHTLRADAAVREAAYSWVEHCDWIPALLTGNTNPLTLKRSRCAAGHKAMWHADWNGLPPEEFWTNLDPLLSGLRDRLYTDTHTSDQIAGTLSKEWSDILGLPQEVIIGTGSIDAHIGAIGGAIKPYQMVKVIGTSTCDMIVAPSDEIGNKSVRGICGQVDGSILPNMIGLEAGQSAFGDLYAWYRDILLWPAQEIVDKSELLDEHTKAVLIEEMPHKLLLQLSEAASEIEIQESAPVALDWMNGRRTPNSNQNLKGAIQGLTLGTTAPHIFRALVEATAFGSKKIIDQFLQEGVRIDGVIAIGGVAQKSAFVMQILADVLNFPIRVIKSEQTCALGATMAAAVVAGIHNSFLDAQNAMGSGFQKEYFPNPENVKKYTALYSKYSELAHFIEKQELGKATSTNT</sequence>
<feature type="domain" description="Carbohydrate kinase FGGY N-terminal" evidence="10">
    <location>
        <begin position="6"/>
        <end position="283"/>
    </location>
</feature>
<evidence type="ECO:0000256" key="1">
    <source>
        <dbReference type="ARBA" id="ARBA00022679"/>
    </source>
</evidence>
<comment type="caution">
    <text evidence="12">The sequence shown here is derived from an EMBL/GenBank/DDBJ whole genome shotgun (WGS) entry which is preliminary data.</text>
</comment>
<dbReference type="InterPro" id="IPR018483">
    <property type="entry name" value="Carb_kinase_FGGY_CS"/>
</dbReference>
<reference evidence="12 13" key="1">
    <citation type="submission" date="2018-11" db="EMBL/GenBank/DDBJ databases">
        <title>Arenibacter aquaticus sp.nov., a marine bacterium isolated from surface seawater in the South China Sea.</title>
        <authorList>
            <person name="Guo J."/>
            <person name="Sun J."/>
        </authorList>
    </citation>
    <scope>NUCLEOTIDE SEQUENCE [LARGE SCALE GENOMIC DNA]</scope>
    <source>
        <strain evidence="12 13">GUO666</strain>
    </source>
</reference>
<keyword evidence="6 7" id="KW-0119">Carbohydrate metabolism</keyword>
<dbReference type="Pfam" id="PF00370">
    <property type="entry name" value="FGGY_N"/>
    <property type="match status" value="1"/>
</dbReference>
<keyword evidence="1 7" id="KW-0808">Transferase</keyword>
<dbReference type="PANTHER" id="PTHR43435:SF4">
    <property type="entry name" value="FGGY CARBOHYDRATE KINASE DOMAIN-CONTAINING PROTEIN"/>
    <property type="match status" value="1"/>
</dbReference>
<dbReference type="PANTHER" id="PTHR43435">
    <property type="entry name" value="RIBULOKINASE"/>
    <property type="match status" value="1"/>
</dbReference>
<dbReference type="GO" id="GO:0008741">
    <property type="term" value="F:ribulokinase activity"/>
    <property type="evidence" value="ECO:0007669"/>
    <property type="project" value="UniProtKB-UniRule"/>
</dbReference>
<evidence type="ECO:0000256" key="5">
    <source>
        <dbReference type="ARBA" id="ARBA00022935"/>
    </source>
</evidence>
<evidence type="ECO:0000259" key="11">
    <source>
        <dbReference type="Pfam" id="PF02782"/>
    </source>
</evidence>
<dbReference type="InterPro" id="IPR018484">
    <property type="entry name" value="FGGY_N"/>
</dbReference>
<evidence type="ECO:0000256" key="4">
    <source>
        <dbReference type="ARBA" id="ARBA00022840"/>
    </source>
</evidence>
<dbReference type="SUPFAM" id="SSF53067">
    <property type="entry name" value="Actin-like ATPase domain"/>
    <property type="match status" value="2"/>
</dbReference>
<dbReference type="Pfam" id="PF02782">
    <property type="entry name" value="FGGY_C"/>
    <property type="match status" value="1"/>
</dbReference>
<dbReference type="PROSITE" id="PS00445">
    <property type="entry name" value="FGGY_KINASES_2"/>
    <property type="match status" value="1"/>
</dbReference>
<dbReference type="AlphaFoldDB" id="A0A430K8K1"/>
<dbReference type="InterPro" id="IPR018485">
    <property type="entry name" value="FGGY_C"/>
</dbReference>
<keyword evidence="2 7" id="KW-0547">Nucleotide-binding</keyword>
<dbReference type="Gene3D" id="1.20.58.2240">
    <property type="match status" value="1"/>
</dbReference>
<dbReference type="HAMAP" id="MF_00520">
    <property type="entry name" value="Ribulokinase"/>
    <property type="match status" value="1"/>
</dbReference>
<dbReference type="InterPro" id="IPR000577">
    <property type="entry name" value="Carb_kinase_FGGY"/>
</dbReference>
<dbReference type="GO" id="GO:0019569">
    <property type="term" value="P:L-arabinose catabolic process to D-xylulose 5-phosphate"/>
    <property type="evidence" value="ECO:0007669"/>
    <property type="project" value="UniProtKB-UniRule"/>
</dbReference>
<accession>A0A430K8K1</accession>
<dbReference type="NCBIfam" id="NF003154">
    <property type="entry name" value="PRK04123.1"/>
    <property type="match status" value="1"/>
</dbReference>
<evidence type="ECO:0000256" key="8">
    <source>
        <dbReference type="NCBIfam" id="TIGR01234"/>
    </source>
</evidence>
<dbReference type="EMBL" id="RQPJ01000001">
    <property type="protein sequence ID" value="RTE55373.1"/>
    <property type="molecule type" value="Genomic_DNA"/>
</dbReference>
<evidence type="ECO:0000313" key="12">
    <source>
        <dbReference type="EMBL" id="RTE55373.1"/>
    </source>
</evidence>
<keyword evidence="5 7" id="KW-0054">Arabinose catabolism</keyword>
<keyword evidence="13" id="KW-1185">Reference proteome</keyword>
<proteinExistence type="inferred from homology"/>
<feature type="domain" description="Carbohydrate kinase FGGY C-terminal" evidence="11">
    <location>
        <begin position="292"/>
        <end position="506"/>
    </location>
</feature>
<dbReference type="InterPro" id="IPR043129">
    <property type="entry name" value="ATPase_NBD"/>
</dbReference>
<dbReference type="InterPro" id="IPR005929">
    <property type="entry name" value="Ribulokinase"/>
</dbReference>
<keyword evidence="4 7" id="KW-0067">ATP-binding</keyword>
<dbReference type="RefSeq" id="WP_126160676.1">
    <property type="nucleotide sequence ID" value="NZ_RQPJ01000001.1"/>
</dbReference>
<name>A0A430K8K1_9FLAO</name>
<dbReference type="UniPathway" id="UPA00145">
    <property type="reaction ID" value="UER00566"/>
</dbReference>
<evidence type="ECO:0000256" key="2">
    <source>
        <dbReference type="ARBA" id="ARBA00022741"/>
    </source>
</evidence>
<comment type="catalytic activity">
    <reaction evidence="7 9">
        <text>L-ribulose + ATP = L-ribulose 5-phosphate + ADP + H(+)</text>
        <dbReference type="Rhea" id="RHEA:22072"/>
        <dbReference type="ChEBI" id="CHEBI:15378"/>
        <dbReference type="ChEBI" id="CHEBI:16880"/>
        <dbReference type="ChEBI" id="CHEBI:30616"/>
        <dbReference type="ChEBI" id="CHEBI:58226"/>
        <dbReference type="ChEBI" id="CHEBI:456216"/>
        <dbReference type="EC" id="2.7.1.16"/>
    </reaction>
</comment>
<protein>
    <recommendedName>
        <fullName evidence="7 8">Ribulokinase</fullName>
        <ecNumber evidence="7 8">2.7.1.16</ecNumber>
    </recommendedName>
</protein>
<dbReference type="NCBIfam" id="TIGR01234">
    <property type="entry name" value="L-ribulokinase"/>
    <property type="match status" value="1"/>
</dbReference>
<comment type="pathway">
    <text evidence="7 9">Carbohydrate degradation; L-arabinose degradation via L-ribulose; D-xylulose 5-phosphate from L-arabinose (bacterial route): step 2/3.</text>
</comment>
<dbReference type="GO" id="GO:0005524">
    <property type="term" value="F:ATP binding"/>
    <property type="evidence" value="ECO:0007669"/>
    <property type="project" value="UniProtKB-UniRule"/>
</dbReference>
<dbReference type="CDD" id="cd07781">
    <property type="entry name" value="ASKHA_NBD_FGGY_L-RBK"/>
    <property type="match status" value="1"/>
</dbReference>
<dbReference type="Proteomes" id="UP000267585">
    <property type="component" value="Unassembled WGS sequence"/>
</dbReference>